<dbReference type="Gene3D" id="6.10.140.2220">
    <property type="match status" value="1"/>
</dbReference>
<dbReference type="SUPFAM" id="SSF144232">
    <property type="entry name" value="HIT/MYND zinc finger-like"/>
    <property type="match status" value="1"/>
</dbReference>
<organism evidence="6 7">
    <name type="scientific">Mycena sanguinolenta</name>
    <dbReference type="NCBI Taxonomy" id="230812"/>
    <lineage>
        <taxon>Eukaryota</taxon>
        <taxon>Fungi</taxon>
        <taxon>Dikarya</taxon>
        <taxon>Basidiomycota</taxon>
        <taxon>Agaricomycotina</taxon>
        <taxon>Agaricomycetes</taxon>
        <taxon>Agaricomycetidae</taxon>
        <taxon>Agaricales</taxon>
        <taxon>Marasmiineae</taxon>
        <taxon>Mycenaceae</taxon>
        <taxon>Mycena</taxon>
    </lineage>
</organism>
<protein>
    <submittedName>
        <fullName evidence="6">MYND-type domain-containing protein</fullName>
    </submittedName>
</protein>
<evidence type="ECO:0000313" key="7">
    <source>
        <dbReference type="Proteomes" id="UP000623467"/>
    </source>
</evidence>
<evidence type="ECO:0000256" key="4">
    <source>
        <dbReference type="PROSITE-ProRule" id="PRU00134"/>
    </source>
</evidence>
<dbReference type="PROSITE" id="PS50865">
    <property type="entry name" value="ZF_MYND_2"/>
    <property type="match status" value="1"/>
</dbReference>
<keyword evidence="2 4" id="KW-0863">Zinc-finger</keyword>
<name>A0A8H6XSJ0_9AGAR</name>
<keyword evidence="7" id="KW-1185">Reference proteome</keyword>
<sequence>MHPSLDVANFSRLPPSLKSLAVAAASGSEKETLVLLEKLLVVPPRHRPLLLPAFHSGLDPARIKKVLTLFDSLGCAASVKSIIAQVEACLGAIGQLGMYNAIPHGAFVDVWENVWSWIQFLDEYQEVLFHDDVLSPAIRYRGFLSLIRFLRSHDAVEAQIDSNLSRWGLLGRAWCHFIDAENEPDAAGLEDVTHFLGIWVRPNHWNSAALEELVRGAGGTREDLASLVVSHIRYFVPRPDCVVTQQTVVHILAIICIIGSEKITGHNNPDRSFQDALSGYGIVPALTTASRALSRSTPEHVKTTLDALLATLAHHISRYPLICLRKSLRAGLLEILFNREHRQIISPFMVDLLEVIFPATVYRSVLVPLQASLLKVRDRDAEVIFCDAALLAQWGCLLEVVESRSRISKDIFGASKVCEDLECANICPKHGLKRCSGCLTANYCSKTCQRNDWRRGEHRQICGTFLSRRKQFRYLASRDQSFLGALIRHEHAIQQKEIKQKQRVFAQTNPCALSCLIFDFTSGICWIELIPLKSVQSSWANDVERATRSDGQLQLHFIKVMDGPQSRMWPFHVHLKGLDVPTVIPDAGSEELDDDGLES</sequence>
<dbReference type="Pfam" id="PF01753">
    <property type="entry name" value="zf-MYND"/>
    <property type="match status" value="1"/>
</dbReference>
<dbReference type="GO" id="GO:0008270">
    <property type="term" value="F:zinc ion binding"/>
    <property type="evidence" value="ECO:0007669"/>
    <property type="project" value="UniProtKB-KW"/>
</dbReference>
<proteinExistence type="predicted"/>
<gene>
    <name evidence="6" type="ORF">MSAN_01808100</name>
</gene>
<evidence type="ECO:0000256" key="3">
    <source>
        <dbReference type="ARBA" id="ARBA00022833"/>
    </source>
</evidence>
<keyword evidence="3" id="KW-0862">Zinc</keyword>
<feature type="domain" description="MYND-type" evidence="5">
    <location>
        <begin position="420"/>
        <end position="462"/>
    </location>
</feature>
<dbReference type="Proteomes" id="UP000623467">
    <property type="component" value="Unassembled WGS sequence"/>
</dbReference>
<evidence type="ECO:0000256" key="1">
    <source>
        <dbReference type="ARBA" id="ARBA00022723"/>
    </source>
</evidence>
<evidence type="ECO:0000313" key="6">
    <source>
        <dbReference type="EMBL" id="KAF7346703.1"/>
    </source>
</evidence>
<dbReference type="InterPro" id="IPR002893">
    <property type="entry name" value="Znf_MYND"/>
</dbReference>
<evidence type="ECO:0000256" key="2">
    <source>
        <dbReference type="ARBA" id="ARBA00022771"/>
    </source>
</evidence>
<dbReference type="OrthoDB" id="3064659at2759"/>
<accession>A0A8H6XSJ0</accession>
<reference evidence="6" key="1">
    <citation type="submission" date="2020-05" db="EMBL/GenBank/DDBJ databases">
        <title>Mycena genomes resolve the evolution of fungal bioluminescence.</title>
        <authorList>
            <person name="Tsai I.J."/>
        </authorList>
    </citation>
    <scope>NUCLEOTIDE SEQUENCE</scope>
    <source>
        <strain evidence="6">160909Yilan</strain>
    </source>
</reference>
<dbReference type="AlphaFoldDB" id="A0A8H6XSJ0"/>
<dbReference type="EMBL" id="JACAZH010000018">
    <property type="protein sequence ID" value="KAF7346703.1"/>
    <property type="molecule type" value="Genomic_DNA"/>
</dbReference>
<evidence type="ECO:0000259" key="5">
    <source>
        <dbReference type="PROSITE" id="PS50865"/>
    </source>
</evidence>
<keyword evidence="1" id="KW-0479">Metal-binding</keyword>
<comment type="caution">
    <text evidence="6">The sequence shown here is derived from an EMBL/GenBank/DDBJ whole genome shotgun (WGS) entry which is preliminary data.</text>
</comment>